<evidence type="ECO:0000256" key="6">
    <source>
        <dbReference type="ARBA" id="ARBA00023136"/>
    </source>
</evidence>
<dbReference type="GO" id="GO:0031293">
    <property type="term" value="P:membrane protein intracellular domain proteolysis"/>
    <property type="evidence" value="ECO:0007669"/>
    <property type="project" value="TreeGrafter"/>
</dbReference>
<comment type="similarity">
    <text evidence="3">Belongs to the peptidase M50B family.</text>
</comment>
<gene>
    <name evidence="9" type="ORF">IPJ48_01910</name>
</gene>
<evidence type="ECO:0000256" key="2">
    <source>
        <dbReference type="ARBA" id="ARBA00004127"/>
    </source>
</evidence>
<feature type="transmembrane region" description="Helical" evidence="7">
    <location>
        <begin position="278"/>
        <end position="297"/>
    </location>
</feature>
<keyword evidence="4 7" id="KW-0812">Transmembrane</keyword>
<keyword evidence="6 7" id="KW-0472">Membrane</keyword>
<name>A0A9D7I7A7_9RHOO</name>
<feature type="transmembrane region" description="Helical" evidence="7">
    <location>
        <begin position="349"/>
        <end position="375"/>
    </location>
</feature>
<evidence type="ECO:0000313" key="10">
    <source>
        <dbReference type="Proteomes" id="UP000886602"/>
    </source>
</evidence>
<dbReference type="Proteomes" id="UP000886602">
    <property type="component" value="Unassembled WGS sequence"/>
</dbReference>
<dbReference type="InterPro" id="IPR008915">
    <property type="entry name" value="Peptidase_M50"/>
</dbReference>
<dbReference type="InterPro" id="IPR001193">
    <property type="entry name" value="MBTPS2"/>
</dbReference>
<proteinExistence type="inferred from homology"/>
<keyword evidence="5 7" id="KW-1133">Transmembrane helix</keyword>
<dbReference type="AlphaFoldDB" id="A0A9D7I7A7"/>
<evidence type="ECO:0000256" key="3">
    <source>
        <dbReference type="ARBA" id="ARBA00007931"/>
    </source>
</evidence>
<comment type="cofactor">
    <cofactor evidence="1">
        <name>Zn(2+)</name>
        <dbReference type="ChEBI" id="CHEBI:29105"/>
    </cofactor>
</comment>
<evidence type="ECO:0000256" key="5">
    <source>
        <dbReference type="ARBA" id="ARBA00022989"/>
    </source>
</evidence>
<comment type="caution">
    <text evidence="9">The sequence shown here is derived from an EMBL/GenBank/DDBJ whole genome shotgun (WGS) entry which is preliminary data.</text>
</comment>
<evidence type="ECO:0000256" key="1">
    <source>
        <dbReference type="ARBA" id="ARBA00001947"/>
    </source>
</evidence>
<feature type="domain" description="Peptidase M50" evidence="8">
    <location>
        <begin position="187"/>
        <end position="266"/>
    </location>
</feature>
<evidence type="ECO:0000256" key="4">
    <source>
        <dbReference type="ARBA" id="ARBA00022692"/>
    </source>
</evidence>
<reference evidence="9" key="1">
    <citation type="submission" date="2020-10" db="EMBL/GenBank/DDBJ databases">
        <title>Connecting structure to function with the recovery of over 1000 high-quality activated sludge metagenome-assembled genomes encoding full-length rRNA genes using long-read sequencing.</title>
        <authorList>
            <person name="Singleton C.M."/>
            <person name="Petriglieri F."/>
            <person name="Kristensen J.M."/>
            <person name="Kirkegaard R.H."/>
            <person name="Michaelsen T.Y."/>
            <person name="Andersen M.H."/>
            <person name="Karst S.M."/>
            <person name="Dueholm M.S."/>
            <person name="Nielsen P.H."/>
            <person name="Albertsen M."/>
        </authorList>
    </citation>
    <scope>NUCLEOTIDE SEQUENCE</scope>
    <source>
        <strain evidence="9">EsbW_18-Q3-R4-48_MAXAC.044</strain>
    </source>
</reference>
<feature type="transmembrane region" description="Helical" evidence="7">
    <location>
        <begin position="176"/>
        <end position="197"/>
    </location>
</feature>
<dbReference type="PANTHER" id="PTHR13325:SF3">
    <property type="entry name" value="MEMBRANE-BOUND TRANSCRIPTION FACTOR SITE-2 PROTEASE"/>
    <property type="match status" value="1"/>
</dbReference>
<dbReference type="PANTHER" id="PTHR13325">
    <property type="entry name" value="PROTEASE M50 MEMBRANE-BOUND TRANSCRIPTION FACTOR SITE 2 PROTEASE"/>
    <property type="match status" value="1"/>
</dbReference>
<evidence type="ECO:0000313" key="9">
    <source>
        <dbReference type="EMBL" id="MBK7421937.1"/>
    </source>
</evidence>
<dbReference type="GO" id="GO:0012505">
    <property type="term" value="C:endomembrane system"/>
    <property type="evidence" value="ECO:0007669"/>
    <property type="project" value="UniProtKB-SubCell"/>
</dbReference>
<accession>A0A9D7I7A7</accession>
<organism evidence="9 10">
    <name type="scientific">Candidatus Propionivibrio dominans</name>
    <dbReference type="NCBI Taxonomy" id="2954373"/>
    <lineage>
        <taxon>Bacteria</taxon>
        <taxon>Pseudomonadati</taxon>
        <taxon>Pseudomonadota</taxon>
        <taxon>Betaproteobacteria</taxon>
        <taxon>Rhodocyclales</taxon>
        <taxon>Rhodocyclaceae</taxon>
        <taxon>Propionivibrio</taxon>
    </lineage>
</organism>
<dbReference type="Pfam" id="PF02163">
    <property type="entry name" value="Peptidase_M50"/>
    <property type="match status" value="1"/>
</dbReference>
<comment type="subcellular location">
    <subcellularLocation>
        <location evidence="2">Endomembrane system</location>
        <topology evidence="2">Multi-pass membrane protein</topology>
    </subcellularLocation>
</comment>
<feature type="transmembrane region" description="Helical" evidence="7">
    <location>
        <begin position="244"/>
        <end position="266"/>
    </location>
</feature>
<dbReference type="EMBL" id="JADJNC010000003">
    <property type="protein sequence ID" value="MBK7421937.1"/>
    <property type="molecule type" value="Genomic_DNA"/>
</dbReference>
<evidence type="ECO:0000256" key="7">
    <source>
        <dbReference type="SAM" id="Phobius"/>
    </source>
</evidence>
<dbReference type="GO" id="GO:0004222">
    <property type="term" value="F:metalloendopeptidase activity"/>
    <property type="evidence" value="ECO:0007669"/>
    <property type="project" value="InterPro"/>
</dbReference>
<feature type="transmembrane region" description="Helical" evidence="7">
    <location>
        <begin position="209"/>
        <end position="228"/>
    </location>
</feature>
<protein>
    <submittedName>
        <fullName evidence="9">HlyD family efflux transporter periplasmic adaptor subunit</fullName>
    </submittedName>
</protein>
<feature type="transmembrane region" description="Helical" evidence="7">
    <location>
        <begin position="420"/>
        <end position="443"/>
    </location>
</feature>
<dbReference type="GO" id="GO:0005737">
    <property type="term" value="C:cytoplasm"/>
    <property type="evidence" value="ECO:0007669"/>
    <property type="project" value="TreeGrafter"/>
</dbReference>
<dbReference type="GO" id="GO:0016020">
    <property type="term" value="C:membrane"/>
    <property type="evidence" value="ECO:0007669"/>
    <property type="project" value="InterPro"/>
</dbReference>
<feature type="transmembrane region" description="Helical" evidence="7">
    <location>
        <begin position="381"/>
        <end position="400"/>
    </location>
</feature>
<sequence length="697" mass="77945">MPPNLSPLSPLREDLRLHEAAPGKDGSPAWSIQDPVTNRFYRIGWLEFECLLRWPGAPAQIAADIAASTPLAADQEQVEDFARFLERHHLLRLTPEGIKRLATEASQPGWTHWRWWLHHYLFIRIPLVRPERWLAAALPVIRPLFSTSGLTVIVLASLLGIVLVARQWDTFTHGVIDSLTLAGLSGFLLALAISKTFHELGHALVATRYGVRVAHMGVALVVLWPMLYTDTSESWKLRSHRQRLAVSAAGIGVEMALAGLSTLAWALLDDGPLRQATLYLASTGWLLSLALNASPFMRFDGYFILSDLLDFPNLHERSGALARVWLRRTLLGWADPDPEPLPARLRRALIAFALLTWCYRLVVFLGIAVAVYLFFFKALGIFLFVVELVWFIFRPLWLEIGVWRSRWSEVKADRRRWMRILGLGGLVLATIPWAFAISAPGLAHPLRQQAVFSPFPARVAELHPAGPVRSGTPLALFNAPDLQARGLRTNASVQALNQRLAGLAVEDSGIDQRRATSERLGEQLAEARSTREEEDRLRVTAEFDGVWLDVDPTLLPGTWVSTRNQVGILVDPSKWVVDAYVEQRQVERIVVGAKASFRPERHWLSIDATVIDVDSTRSSKLSHAMLDARHGGPIATQAGERQSMPVDALYRVRLVLAEPLPENHETRGRTSIEGTRQSLLWEALKRTAAVVIRESGF</sequence>
<feature type="transmembrane region" description="Helical" evidence="7">
    <location>
        <begin position="144"/>
        <end position="164"/>
    </location>
</feature>
<evidence type="ECO:0000259" key="8">
    <source>
        <dbReference type="Pfam" id="PF02163"/>
    </source>
</evidence>